<dbReference type="Gene3D" id="3.10.20.410">
    <property type="match status" value="1"/>
</dbReference>
<comment type="subcellular location">
    <subcellularLocation>
        <location evidence="1">Cell outer membrane</location>
        <topology evidence="1">Multi-pass membrane protein</topology>
    </subcellularLocation>
</comment>
<keyword evidence="8" id="KW-0998">Cell outer membrane</keyword>
<dbReference type="Proteomes" id="UP000295055">
    <property type="component" value="Unassembled WGS sequence"/>
</dbReference>
<dbReference type="Gene3D" id="2.60.40.2610">
    <property type="entry name" value="Outer membrane usher protein FimD, plug domain"/>
    <property type="match status" value="1"/>
</dbReference>
<name>A0A4R3NQL7_9GAMM</name>
<dbReference type="GO" id="GO:0015473">
    <property type="term" value="F:fimbrial usher porin activity"/>
    <property type="evidence" value="ECO:0007669"/>
    <property type="project" value="InterPro"/>
</dbReference>
<feature type="domain" description="PapC-like C-terminal" evidence="10">
    <location>
        <begin position="725"/>
        <end position="788"/>
    </location>
</feature>
<feature type="chain" id="PRO_5020894098" evidence="9">
    <location>
        <begin position="27"/>
        <end position="804"/>
    </location>
</feature>
<dbReference type="EMBL" id="SMAS01000004">
    <property type="protein sequence ID" value="TCT35066.1"/>
    <property type="molecule type" value="Genomic_DNA"/>
</dbReference>
<gene>
    <name evidence="12" type="ORF">EC835_104227</name>
</gene>
<evidence type="ECO:0000259" key="10">
    <source>
        <dbReference type="Pfam" id="PF13953"/>
    </source>
</evidence>
<dbReference type="SUPFAM" id="SSF141729">
    <property type="entry name" value="FimD N-terminal domain-like"/>
    <property type="match status" value="1"/>
</dbReference>
<dbReference type="PANTHER" id="PTHR30451">
    <property type="entry name" value="OUTER MEMBRANE USHER PROTEIN"/>
    <property type="match status" value="1"/>
</dbReference>
<dbReference type="InterPro" id="IPR025949">
    <property type="entry name" value="PapC-like_C"/>
</dbReference>
<dbReference type="InterPro" id="IPR025885">
    <property type="entry name" value="PapC_N"/>
</dbReference>
<keyword evidence="3" id="KW-0813">Transport</keyword>
<dbReference type="Gene3D" id="2.60.40.3110">
    <property type="match status" value="1"/>
</dbReference>
<dbReference type="Pfam" id="PF00577">
    <property type="entry name" value="Usher"/>
    <property type="match status" value="1"/>
</dbReference>
<dbReference type="InterPro" id="IPR037224">
    <property type="entry name" value="PapC_N_sf"/>
</dbReference>
<keyword evidence="5" id="KW-0812">Transmembrane</keyword>
<dbReference type="RefSeq" id="WP_132496231.1">
    <property type="nucleotide sequence ID" value="NZ_SMAS01000004.1"/>
</dbReference>
<dbReference type="PANTHER" id="PTHR30451:SF8">
    <property type="entry name" value="FIMBRIAL USHER PROTEIN"/>
    <property type="match status" value="1"/>
</dbReference>
<evidence type="ECO:0000256" key="5">
    <source>
        <dbReference type="ARBA" id="ARBA00022692"/>
    </source>
</evidence>
<keyword evidence="6 9" id="KW-0732">Signal</keyword>
<evidence type="ECO:0000256" key="7">
    <source>
        <dbReference type="ARBA" id="ARBA00023136"/>
    </source>
</evidence>
<feature type="domain" description="PapC N-terminal" evidence="11">
    <location>
        <begin position="56"/>
        <end position="147"/>
    </location>
</feature>
<evidence type="ECO:0000256" key="4">
    <source>
        <dbReference type="ARBA" id="ARBA00022452"/>
    </source>
</evidence>
<organism evidence="12 13">
    <name type="scientific">Providencia alcalifaciens</name>
    <dbReference type="NCBI Taxonomy" id="126385"/>
    <lineage>
        <taxon>Bacteria</taxon>
        <taxon>Pseudomonadati</taxon>
        <taxon>Pseudomonadota</taxon>
        <taxon>Gammaproteobacteria</taxon>
        <taxon>Enterobacterales</taxon>
        <taxon>Morganellaceae</taxon>
        <taxon>Providencia</taxon>
    </lineage>
</organism>
<sequence length="804" mass="89002">MYKKNHFSYCQLFLIFIVLKVNNSVASEIIKSETPSSINFDINSLKSLGYGPEVAEFFMKGNQFLPGHHDVTIKLNGSNEYTANVEINESGRLCLTDGLMSKLRLKKIDLTDGCNTFERVYPDAKIVLHPNTYRIDMVVAEENVDPKLQGRELTYGGFGVVSNYQLYGMYINGNYSQRFYQGEFKTGINWQNWVLRNNSSVSVGESNSYYQFNETVLSKGIEFLKSIFDIGQLNTQGTFFGGTPINGMQIYSDSSLQSSNVLVVPVTGVASSPSTVEVHQNGRLLYRTMVPAGPFELNRINNVVISSPLDVTVIQDNGERHQFQVVTATKQSAVLPMSYQFFTGRYRSRGDQKTQTPIVSGVEVSQQYGVSNYAVGILYSDTFQSVSGRVSTYLDIVTPISIGIGLQSARNKEKRGEQIDFNSSVAFEKMTLGASILYRTNQFPTLDDSLLKNHSVQDLREETNGWFSGELQTSASLFVSWGDMLWGRFNASINHNHFYGDKSDKVFYSIGYSRKIADVSLNVNYQTGDDQDSRIFMNASMPLGKKKNISMQSQHYQDKNRVMVNYNQQVSDNLRYSVGAGRNDDVNTFNGSINNANAYSNISLSGSMSQNNTRSITVAAYGGLAYSDGLFATSSVPLGDTFGIVYVPDAPGVRVNTMGSGTTITNHFGTAAISSLPRNQKSTVQLNTDKLPVNVRLDTTSFDIAAARGSVVTKRINATTMRQLLLNIKMENGSMVPFGASVLNKKGDYMGVVMGEGNLLLSNEQIGDDIILRSPNSDDCTIKYSVPEEFSTELLYEEADAICQ</sequence>
<dbReference type="AlphaFoldDB" id="A0A4R3NQL7"/>
<dbReference type="GO" id="GO:0009279">
    <property type="term" value="C:cell outer membrane"/>
    <property type="evidence" value="ECO:0007669"/>
    <property type="project" value="UniProtKB-SubCell"/>
</dbReference>
<keyword evidence="4" id="KW-1134">Transmembrane beta strand</keyword>
<dbReference type="InterPro" id="IPR042186">
    <property type="entry name" value="FimD_plug_dom"/>
</dbReference>
<keyword evidence="7" id="KW-0472">Membrane</keyword>
<evidence type="ECO:0000256" key="3">
    <source>
        <dbReference type="ARBA" id="ARBA00022448"/>
    </source>
</evidence>
<evidence type="ECO:0000256" key="8">
    <source>
        <dbReference type="ARBA" id="ARBA00023237"/>
    </source>
</evidence>
<dbReference type="Pfam" id="PF13953">
    <property type="entry name" value="PapC_C"/>
    <property type="match status" value="1"/>
</dbReference>
<comment type="caution">
    <text evidence="12">The sequence shown here is derived from an EMBL/GenBank/DDBJ whole genome shotgun (WGS) entry which is preliminary data.</text>
</comment>
<dbReference type="InterPro" id="IPR000015">
    <property type="entry name" value="Fimb_usher"/>
</dbReference>
<dbReference type="Pfam" id="PF13954">
    <property type="entry name" value="PapC_N"/>
    <property type="match status" value="1"/>
</dbReference>
<protein>
    <submittedName>
        <fullName evidence="12">Outer membrane usher protein FimD/PapC</fullName>
    </submittedName>
</protein>
<evidence type="ECO:0000256" key="6">
    <source>
        <dbReference type="ARBA" id="ARBA00022729"/>
    </source>
</evidence>
<dbReference type="GO" id="GO:0009297">
    <property type="term" value="P:pilus assembly"/>
    <property type="evidence" value="ECO:0007669"/>
    <property type="project" value="InterPro"/>
</dbReference>
<dbReference type="OrthoDB" id="6465993at2"/>
<evidence type="ECO:0000313" key="13">
    <source>
        <dbReference type="Proteomes" id="UP000295055"/>
    </source>
</evidence>
<evidence type="ECO:0000256" key="2">
    <source>
        <dbReference type="ARBA" id="ARBA00008064"/>
    </source>
</evidence>
<reference evidence="12 13" key="1">
    <citation type="submission" date="2019-03" db="EMBL/GenBank/DDBJ databases">
        <title>Genomic analyses of the natural microbiome of Caenorhabditis elegans.</title>
        <authorList>
            <person name="Samuel B."/>
        </authorList>
    </citation>
    <scope>NUCLEOTIDE SEQUENCE [LARGE SCALE GENOMIC DNA]</scope>
    <source>
        <strain evidence="12 13">JUb102</strain>
    </source>
</reference>
<feature type="signal peptide" evidence="9">
    <location>
        <begin position="1"/>
        <end position="26"/>
    </location>
</feature>
<accession>A0A4R3NQL7</accession>
<evidence type="ECO:0000313" key="12">
    <source>
        <dbReference type="EMBL" id="TCT35066.1"/>
    </source>
</evidence>
<comment type="similarity">
    <text evidence="2">Belongs to the fimbrial export usher family.</text>
</comment>
<dbReference type="InterPro" id="IPR043142">
    <property type="entry name" value="PapC-like_C_sf"/>
</dbReference>
<evidence type="ECO:0000259" key="11">
    <source>
        <dbReference type="Pfam" id="PF13954"/>
    </source>
</evidence>
<dbReference type="Gene3D" id="2.60.40.2070">
    <property type="match status" value="1"/>
</dbReference>
<evidence type="ECO:0000256" key="9">
    <source>
        <dbReference type="SAM" id="SignalP"/>
    </source>
</evidence>
<evidence type="ECO:0000256" key="1">
    <source>
        <dbReference type="ARBA" id="ARBA00004571"/>
    </source>
</evidence>
<proteinExistence type="inferred from homology"/>